<dbReference type="EMBL" id="KZ996759">
    <property type="protein sequence ID" value="RKO88375.1"/>
    <property type="molecule type" value="Genomic_DNA"/>
</dbReference>
<accession>A0A4P9WA24</accession>
<feature type="repeat" description="ANK" evidence="2">
    <location>
        <begin position="138"/>
        <end position="170"/>
    </location>
</feature>
<gene>
    <name evidence="5" type="ORF">BDK51DRAFT_27301</name>
</gene>
<sequence>WDAWNSLGDYPRRAALDAYILLVEKHTNWWRDQDDDETPPSSSADAVRPDDRNGMGSAVSTLASAREGISDKEKTIFDWAEEGSSAQVLRLIDSQKVDLNGRDKEGMTVLHWAADRGHLELTQAMLARGANADAQDHSKQTPLHYALSVENMDVARVLVAAGASLTLRDEDGLTPLEVATDVAREALQNKTP</sequence>
<dbReference type="GO" id="GO:0000062">
    <property type="term" value="F:fatty-acyl-CoA binding"/>
    <property type="evidence" value="ECO:0007669"/>
    <property type="project" value="InterPro"/>
</dbReference>
<dbReference type="Pfam" id="PF12796">
    <property type="entry name" value="Ank_2"/>
    <property type="match status" value="1"/>
</dbReference>
<dbReference type="OrthoDB" id="2096613at2759"/>
<feature type="domain" description="ACB" evidence="4">
    <location>
        <begin position="1"/>
        <end position="32"/>
    </location>
</feature>
<dbReference type="SUPFAM" id="SSF48403">
    <property type="entry name" value="Ankyrin repeat"/>
    <property type="match status" value="1"/>
</dbReference>
<dbReference type="InterPro" id="IPR000582">
    <property type="entry name" value="Acyl-CoA-binding_protein"/>
</dbReference>
<dbReference type="SMART" id="SM00248">
    <property type="entry name" value="ANK"/>
    <property type="match status" value="2"/>
</dbReference>
<dbReference type="PANTHER" id="PTHR24119">
    <property type="entry name" value="ACYL-COA-BINDING DOMAIN-CONTAINING PROTEIN 6"/>
    <property type="match status" value="1"/>
</dbReference>
<feature type="non-terminal residue" evidence="5">
    <location>
        <position position="1"/>
    </location>
</feature>
<keyword evidence="6" id="KW-1185">Reference proteome</keyword>
<reference evidence="6" key="1">
    <citation type="journal article" date="2018" name="Nat. Microbiol.">
        <title>Leveraging single-cell genomics to expand the fungal tree of life.</title>
        <authorList>
            <person name="Ahrendt S.R."/>
            <person name="Quandt C.A."/>
            <person name="Ciobanu D."/>
            <person name="Clum A."/>
            <person name="Salamov A."/>
            <person name="Andreopoulos B."/>
            <person name="Cheng J.F."/>
            <person name="Woyke T."/>
            <person name="Pelin A."/>
            <person name="Henrissat B."/>
            <person name="Reynolds N.K."/>
            <person name="Benny G.L."/>
            <person name="Smith M.E."/>
            <person name="James T.Y."/>
            <person name="Grigoriev I.V."/>
        </authorList>
    </citation>
    <scope>NUCLEOTIDE SEQUENCE [LARGE SCALE GENOMIC DNA]</scope>
</reference>
<evidence type="ECO:0000256" key="1">
    <source>
        <dbReference type="ARBA" id="ARBA00023121"/>
    </source>
</evidence>
<dbReference type="AlphaFoldDB" id="A0A4P9WA24"/>
<dbReference type="PROSITE" id="PS51228">
    <property type="entry name" value="ACB_2"/>
    <property type="match status" value="1"/>
</dbReference>
<dbReference type="PROSITE" id="PS50297">
    <property type="entry name" value="ANK_REP_REGION"/>
    <property type="match status" value="2"/>
</dbReference>
<dbReference type="PROSITE" id="PS50088">
    <property type="entry name" value="ANK_REPEAT"/>
    <property type="match status" value="2"/>
</dbReference>
<keyword evidence="1" id="KW-0446">Lipid-binding</keyword>
<evidence type="ECO:0000259" key="4">
    <source>
        <dbReference type="PROSITE" id="PS51228"/>
    </source>
</evidence>
<name>A0A4P9WA24_9FUNG</name>
<dbReference type="InterPro" id="IPR002110">
    <property type="entry name" value="Ankyrin_rpt"/>
</dbReference>
<dbReference type="Proteomes" id="UP000269721">
    <property type="component" value="Unassembled WGS sequence"/>
</dbReference>
<proteinExistence type="predicted"/>
<dbReference type="InterPro" id="IPR036770">
    <property type="entry name" value="Ankyrin_rpt-contain_sf"/>
</dbReference>
<keyword evidence="2" id="KW-0040">ANK repeat</keyword>
<evidence type="ECO:0000256" key="2">
    <source>
        <dbReference type="PROSITE-ProRule" id="PRU00023"/>
    </source>
</evidence>
<dbReference type="PRINTS" id="PR01415">
    <property type="entry name" value="ANKYRIN"/>
</dbReference>
<dbReference type="PANTHER" id="PTHR24119:SF0">
    <property type="entry name" value="ACYL-COA-BINDING DOMAIN-CONTAINING PROTEIN 6"/>
    <property type="match status" value="1"/>
</dbReference>
<feature type="region of interest" description="Disordered" evidence="3">
    <location>
        <begin position="31"/>
        <end position="57"/>
    </location>
</feature>
<feature type="repeat" description="ANK" evidence="2">
    <location>
        <begin position="105"/>
        <end position="137"/>
    </location>
</feature>
<dbReference type="Gene3D" id="1.25.40.20">
    <property type="entry name" value="Ankyrin repeat-containing domain"/>
    <property type="match status" value="1"/>
</dbReference>
<protein>
    <submittedName>
        <fullName evidence="5">Ankyrin repeat-containing domain protein</fullName>
    </submittedName>
</protein>
<evidence type="ECO:0000313" key="5">
    <source>
        <dbReference type="EMBL" id="RKO88375.1"/>
    </source>
</evidence>
<evidence type="ECO:0000313" key="6">
    <source>
        <dbReference type="Proteomes" id="UP000269721"/>
    </source>
</evidence>
<evidence type="ECO:0000256" key="3">
    <source>
        <dbReference type="SAM" id="MobiDB-lite"/>
    </source>
</evidence>
<organism evidence="5 6">
    <name type="scientific">Blyttiomyces helicus</name>
    <dbReference type="NCBI Taxonomy" id="388810"/>
    <lineage>
        <taxon>Eukaryota</taxon>
        <taxon>Fungi</taxon>
        <taxon>Fungi incertae sedis</taxon>
        <taxon>Chytridiomycota</taxon>
        <taxon>Chytridiomycota incertae sedis</taxon>
        <taxon>Chytridiomycetes</taxon>
        <taxon>Chytridiomycetes incertae sedis</taxon>
        <taxon>Blyttiomyces</taxon>
    </lineage>
</organism>